<feature type="transmembrane region" description="Helical" evidence="2">
    <location>
        <begin position="233"/>
        <end position="251"/>
    </location>
</feature>
<keyword evidence="2" id="KW-0472">Membrane</keyword>
<feature type="transmembrane region" description="Helical" evidence="2">
    <location>
        <begin position="29"/>
        <end position="47"/>
    </location>
</feature>
<dbReference type="EMBL" id="BMNH01000003">
    <property type="protein sequence ID" value="GGO65590.1"/>
    <property type="molecule type" value="Genomic_DNA"/>
</dbReference>
<gene>
    <name evidence="3" type="ORF">GCM10012289_17640</name>
</gene>
<accession>A0A918DHJ4</accession>
<feature type="transmembrane region" description="Helical" evidence="2">
    <location>
        <begin position="346"/>
        <end position="364"/>
    </location>
</feature>
<feature type="transmembrane region" description="Helical" evidence="2">
    <location>
        <begin position="142"/>
        <end position="161"/>
    </location>
</feature>
<evidence type="ECO:0000313" key="4">
    <source>
        <dbReference type="Proteomes" id="UP000646523"/>
    </source>
</evidence>
<evidence type="ECO:0000256" key="2">
    <source>
        <dbReference type="SAM" id="Phobius"/>
    </source>
</evidence>
<sequence length="431" mass="46835">MEFLIVAAAAVTLVWLVHANLDAAVARRVLPVLLGAFVLRLVIHVLVMRSGVIEYGGDNLDYEARAMEIVGYWRLEGVQFVTADEMSSLFSIAVPCNVFALVIYLCDGPAPLACTAIVALLACALCVIVHKFARLVGADERAAFRLVVVTAFMPALLLHTSDTYKDGFNAFLVVACVGIGASAARRFSLSRLVLAAGLLWCLWYVRPYMVFMCVVPLICGVLVSKAKFSVRKLVTFSALLATAMLFFGSVYDSAAIEQLQQQLDRGQSNVVRYANATGGSGVIFEDGGDAWNSLGEKLVYTVLSPFPWASGSLALHLGKIDVLLWYFLLWSAARGAVRLWRHDRRILLILLLFIVPGTIAYATTMSNIGLIFRQRIPIVLVTSLLAAVAWSRLPLGSSVAPSGATPGAPERSRTRDPRPARHLTGDPAPRR</sequence>
<proteinExistence type="predicted"/>
<reference evidence="3" key="2">
    <citation type="submission" date="2020-09" db="EMBL/GenBank/DDBJ databases">
        <authorList>
            <person name="Sun Q."/>
            <person name="Zhou Y."/>
        </authorList>
    </citation>
    <scope>NUCLEOTIDE SEQUENCE</scope>
    <source>
        <strain evidence="3">CGMCC 4.7368</strain>
    </source>
</reference>
<protein>
    <recommendedName>
        <fullName evidence="5">Glycosyltransferase RgtA/B/C/D-like domain-containing protein</fullName>
    </recommendedName>
</protein>
<comment type="caution">
    <text evidence="3">The sequence shown here is derived from an EMBL/GenBank/DDBJ whole genome shotgun (WGS) entry which is preliminary data.</text>
</comment>
<feature type="transmembrane region" description="Helical" evidence="2">
    <location>
        <begin position="192"/>
        <end position="218"/>
    </location>
</feature>
<evidence type="ECO:0008006" key="5">
    <source>
        <dbReference type="Google" id="ProtNLM"/>
    </source>
</evidence>
<feature type="compositionally biased region" description="Basic and acidic residues" evidence="1">
    <location>
        <begin position="410"/>
        <end position="419"/>
    </location>
</feature>
<feature type="transmembrane region" description="Helical" evidence="2">
    <location>
        <begin position="167"/>
        <end position="185"/>
    </location>
</feature>
<evidence type="ECO:0000256" key="1">
    <source>
        <dbReference type="SAM" id="MobiDB-lite"/>
    </source>
</evidence>
<evidence type="ECO:0000313" key="3">
    <source>
        <dbReference type="EMBL" id="GGO65590.1"/>
    </source>
</evidence>
<dbReference type="Proteomes" id="UP000646523">
    <property type="component" value="Unassembled WGS sequence"/>
</dbReference>
<organism evidence="3 4">
    <name type="scientific">Nonomuraea cavernae</name>
    <dbReference type="NCBI Taxonomy" id="2045107"/>
    <lineage>
        <taxon>Bacteria</taxon>
        <taxon>Bacillati</taxon>
        <taxon>Actinomycetota</taxon>
        <taxon>Actinomycetes</taxon>
        <taxon>Streptosporangiales</taxon>
        <taxon>Streptosporangiaceae</taxon>
        <taxon>Nonomuraea</taxon>
    </lineage>
</organism>
<keyword evidence="2" id="KW-0812">Transmembrane</keyword>
<dbReference type="AlphaFoldDB" id="A0A918DHJ4"/>
<keyword evidence="4" id="KW-1185">Reference proteome</keyword>
<feature type="region of interest" description="Disordered" evidence="1">
    <location>
        <begin position="398"/>
        <end position="431"/>
    </location>
</feature>
<name>A0A918DHJ4_9ACTN</name>
<feature type="transmembrane region" description="Helical" evidence="2">
    <location>
        <begin position="110"/>
        <end position="130"/>
    </location>
</feature>
<dbReference type="RefSeq" id="WP_189123486.1">
    <property type="nucleotide sequence ID" value="NZ_BMNH01000003.1"/>
</dbReference>
<reference evidence="3" key="1">
    <citation type="journal article" date="2014" name="Int. J. Syst. Evol. Microbiol.">
        <title>Complete genome sequence of Corynebacterium casei LMG S-19264T (=DSM 44701T), isolated from a smear-ripened cheese.</title>
        <authorList>
            <consortium name="US DOE Joint Genome Institute (JGI-PGF)"/>
            <person name="Walter F."/>
            <person name="Albersmeier A."/>
            <person name="Kalinowski J."/>
            <person name="Ruckert C."/>
        </authorList>
    </citation>
    <scope>NUCLEOTIDE SEQUENCE</scope>
    <source>
        <strain evidence="3">CGMCC 4.7368</strain>
    </source>
</reference>
<keyword evidence="2" id="KW-1133">Transmembrane helix</keyword>